<gene>
    <name evidence="3" type="ORF">MCOR_22306</name>
</gene>
<keyword evidence="4" id="KW-1185">Reference proteome</keyword>
<dbReference type="EMBL" id="CACVKT020003943">
    <property type="protein sequence ID" value="CAC5386915.1"/>
    <property type="molecule type" value="Genomic_DNA"/>
</dbReference>
<sequence length="272" mass="30113">MSSSKRDKPKWQTLDNFFTKTLTNSTNSDSHAETQSASNQDNIDSETSNIDAEISLSATLQSMSKPVQKNLGPSYPDISLLKDSTSLGKDVKLQLLTDKWKDVHTFKFPTSSSHNQCIAGVNLHLPNAEIIKYPPPPGGQYPPPPGGQYPPPPGGQYPPPPGAHYPPPGGAQYNPPPQGPPPPYNGGYGPPPVHHQQQQQQVVVVQQNRDYVTVKEDKGCMPDTDKWKWWNWLLCVLAVIFLGPIILVLGTRCRAMYSNVYMYYIKALYSVD</sequence>
<feature type="region of interest" description="Disordered" evidence="1">
    <location>
        <begin position="22"/>
        <end position="46"/>
    </location>
</feature>
<feature type="compositionally biased region" description="Pro residues" evidence="1">
    <location>
        <begin position="133"/>
        <end position="193"/>
    </location>
</feature>
<keyword evidence="2" id="KW-1133">Transmembrane helix</keyword>
<evidence type="ECO:0000313" key="4">
    <source>
        <dbReference type="Proteomes" id="UP000507470"/>
    </source>
</evidence>
<accession>A0A6J8BSJ5</accession>
<dbReference type="OrthoDB" id="10509731at2759"/>
<keyword evidence="2" id="KW-0812">Transmembrane</keyword>
<organism evidence="3 4">
    <name type="scientific">Mytilus coruscus</name>
    <name type="common">Sea mussel</name>
    <dbReference type="NCBI Taxonomy" id="42192"/>
    <lineage>
        <taxon>Eukaryota</taxon>
        <taxon>Metazoa</taxon>
        <taxon>Spiralia</taxon>
        <taxon>Lophotrochozoa</taxon>
        <taxon>Mollusca</taxon>
        <taxon>Bivalvia</taxon>
        <taxon>Autobranchia</taxon>
        <taxon>Pteriomorphia</taxon>
        <taxon>Mytilida</taxon>
        <taxon>Mytiloidea</taxon>
        <taxon>Mytilidae</taxon>
        <taxon>Mytilinae</taxon>
        <taxon>Mytilus</taxon>
    </lineage>
</organism>
<reference evidence="3 4" key="1">
    <citation type="submission" date="2020-06" db="EMBL/GenBank/DDBJ databases">
        <authorList>
            <person name="Li R."/>
            <person name="Bekaert M."/>
        </authorList>
    </citation>
    <scope>NUCLEOTIDE SEQUENCE [LARGE SCALE GENOMIC DNA]</scope>
    <source>
        <strain evidence="4">wild</strain>
    </source>
</reference>
<name>A0A6J8BSJ5_MYTCO</name>
<evidence type="ECO:0000256" key="1">
    <source>
        <dbReference type="SAM" id="MobiDB-lite"/>
    </source>
</evidence>
<protein>
    <submittedName>
        <fullName evidence="3">Uncharacterized protein</fullName>
    </submittedName>
</protein>
<dbReference type="AlphaFoldDB" id="A0A6J8BSJ5"/>
<evidence type="ECO:0000313" key="3">
    <source>
        <dbReference type="EMBL" id="CAC5386915.1"/>
    </source>
</evidence>
<keyword evidence="2" id="KW-0472">Membrane</keyword>
<proteinExistence type="predicted"/>
<feature type="region of interest" description="Disordered" evidence="1">
    <location>
        <begin position="130"/>
        <end position="198"/>
    </location>
</feature>
<feature type="transmembrane region" description="Helical" evidence="2">
    <location>
        <begin position="229"/>
        <end position="249"/>
    </location>
</feature>
<evidence type="ECO:0000256" key="2">
    <source>
        <dbReference type="SAM" id="Phobius"/>
    </source>
</evidence>
<dbReference type="Proteomes" id="UP000507470">
    <property type="component" value="Unassembled WGS sequence"/>
</dbReference>